<dbReference type="InterPro" id="IPR055414">
    <property type="entry name" value="LRR_R13L4/SHOC2-like"/>
</dbReference>
<evidence type="ECO:0000256" key="2">
    <source>
        <dbReference type="ARBA" id="ARBA00022741"/>
    </source>
</evidence>
<dbReference type="PANTHER" id="PTHR23155">
    <property type="entry name" value="DISEASE RESISTANCE PROTEIN RP"/>
    <property type="match status" value="1"/>
</dbReference>
<gene>
    <name evidence="8" type="ORF">Cgig2_021220</name>
</gene>
<dbReference type="GO" id="GO:0098542">
    <property type="term" value="P:defense response to other organism"/>
    <property type="evidence" value="ECO:0007669"/>
    <property type="project" value="TreeGrafter"/>
</dbReference>
<comment type="caution">
    <text evidence="8">The sequence shown here is derived from an EMBL/GenBank/DDBJ whole genome shotgun (WGS) entry which is preliminary data.</text>
</comment>
<keyword evidence="9" id="KW-1185">Reference proteome</keyword>
<evidence type="ECO:0000259" key="4">
    <source>
        <dbReference type="Pfam" id="PF00931"/>
    </source>
</evidence>
<dbReference type="Pfam" id="PF23559">
    <property type="entry name" value="WHD_DRP"/>
    <property type="match status" value="1"/>
</dbReference>
<keyword evidence="3" id="KW-0611">Plant defense</keyword>
<reference evidence="8" key="1">
    <citation type="submission" date="2022-04" db="EMBL/GenBank/DDBJ databases">
        <title>Carnegiea gigantea Genome sequencing and assembly v2.</title>
        <authorList>
            <person name="Copetti D."/>
            <person name="Sanderson M.J."/>
            <person name="Burquez A."/>
            <person name="Wojciechowski M.F."/>
        </authorList>
    </citation>
    <scope>NUCLEOTIDE SEQUENCE</scope>
    <source>
        <strain evidence="8">SGP5-SGP5p</strain>
        <tissue evidence="8">Aerial part</tissue>
    </source>
</reference>
<evidence type="ECO:0000259" key="5">
    <source>
        <dbReference type="Pfam" id="PF18052"/>
    </source>
</evidence>
<accession>A0A9Q1QPT2</accession>
<dbReference type="InterPro" id="IPR027417">
    <property type="entry name" value="P-loop_NTPase"/>
</dbReference>
<dbReference type="InterPro" id="IPR041118">
    <property type="entry name" value="Rx_N"/>
</dbReference>
<dbReference type="Pfam" id="PF00931">
    <property type="entry name" value="NB-ARC"/>
    <property type="match status" value="1"/>
</dbReference>
<dbReference type="Gene3D" id="3.80.10.10">
    <property type="entry name" value="Ribonuclease Inhibitor"/>
    <property type="match status" value="1"/>
</dbReference>
<evidence type="ECO:0000259" key="6">
    <source>
        <dbReference type="Pfam" id="PF23559"/>
    </source>
</evidence>
<sequence length="505" mass="57663">MATDVIMSLGEKLFSAAVKEILFAADTESHIKSLENTKAMIDAVLLDADASTQEGQSRVQRLELEKLSRVLDKIDDLLDEKATRSELKKLAAPSGFKDQLTKPKPRALLDLETGSHTISEEIIGRDRDRDNIIRRLFDSSSSFSVIAIVGIGGMGKTTLAQYVYNDEREEKYFDQRLWVYATRGNEDSWLLFQRATFPHEGKGDQSLENIGQQILEKCPKIPLVILTIGGLLRGEEATEDKWQAFRDGLLHNLRSAVPDVMESLKLSYNQLDSRLKLCFAYCSLFPRGWEFNKDELICRWIASGYAEERYRTQSLEDAGEEYVLSLMNHGFFQNAKKDEFGCITTFRIHDMMYGLAVLVASSKYKMLDSDCVEIDHELEKRDGHVSFSEKAENLPPLLLEHRENLRSLLPLRFCYSFGELQLRGLSRFQHSRVLRLRRSVVKEVPTSIGKLIHLRYLDLSWNFSICELPHSITKLVNLLSLDLNNCSHLVELPERHKQASEAKAP</sequence>
<name>A0A9Q1QPT2_9CARY</name>
<dbReference type="InterPro" id="IPR058922">
    <property type="entry name" value="WHD_DRP"/>
</dbReference>
<dbReference type="InterPro" id="IPR036388">
    <property type="entry name" value="WH-like_DNA-bd_sf"/>
</dbReference>
<dbReference type="PANTHER" id="PTHR23155:SF1221">
    <property type="entry name" value="OS11G0481150 PROTEIN"/>
    <property type="match status" value="1"/>
</dbReference>
<feature type="domain" description="NB-ARC" evidence="4">
    <location>
        <begin position="128"/>
        <end position="186"/>
    </location>
</feature>
<evidence type="ECO:0000313" key="8">
    <source>
        <dbReference type="EMBL" id="KAJ8450748.1"/>
    </source>
</evidence>
<protein>
    <submittedName>
        <fullName evidence="8">Uncharacterized protein</fullName>
    </submittedName>
</protein>
<dbReference type="Gene3D" id="3.40.50.300">
    <property type="entry name" value="P-loop containing nucleotide triphosphate hydrolases"/>
    <property type="match status" value="1"/>
</dbReference>
<dbReference type="PRINTS" id="PR00364">
    <property type="entry name" value="DISEASERSIST"/>
</dbReference>
<evidence type="ECO:0000256" key="1">
    <source>
        <dbReference type="ARBA" id="ARBA00022737"/>
    </source>
</evidence>
<dbReference type="InterPro" id="IPR032675">
    <property type="entry name" value="LRR_dom_sf"/>
</dbReference>
<evidence type="ECO:0000313" key="9">
    <source>
        <dbReference type="Proteomes" id="UP001153076"/>
    </source>
</evidence>
<dbReference type="SUPFAM" id="SSF52058">
    <property type="entry name" value="L domain-like"/>
    <property type="match status" value="1"/>
</dbReference>
<dbReference type="Gene3D" id="1.10.10.10">
    <property type="entry name" value="Winged helix-like DNA-binding domain superfamily/Winged helix DNA-binding domain"/>
    <property type="match status" value="1"/>
</dbReference>
<dbReference type="InterPro" id="IPR044974">
    <property type="entry name" value="Disease_R_plants"/>
</dbReference>
<dbReference type="GO" id="GO:0043531">
    <property type="term" value="F:ADP binding"/>
    <property type="evidence" value="ECO:0007669"/>
    <property type="project" value="InterPro"/>
</dbReference>
<evidence type="ECO:0000259" key="7">
    <source>
        <dbReference type="Pfam" id="PF23598"/>
    </source>
</evidence>
<feature type="domain" description="Disease resistance N-terminal" evidence="5">
    <location>
        <begin position="6"/>
        <end position="89"/>
    </location>
</feature>
<organism evidence="8 9">
    <name type="scientific">Carnegiea gigantea</name>
    <dbReference type="NCBI Taxonomy" id="171969"/>
    <lineage>
        <taxon>Eukaryota</taxon>
        <taxon>Viridiplantae</taxon>
        <taxon>Streptophyta</taxon>
        <taxon>Embryophyta</taxon>
        <taxon>Tracheophyta</taxon>
        <taxon>Spermatophyta</taxon>
        <taxon>Magnoliopsida</taxon>
        <taxon>eudicotyledons</taxon>
        <taxon>Gunneridae</taxon>
        <taxon>Pentapetalae</taxon>
        <taxon>Caryophyllales</taxon>
        <taxon>Cactineae</taxon>
        <taxon>Cactaceae</taxon>
        <taxon>Cactoideae</taxon>
        <taxon>Echinocereeae</taxon>
        <taxon>Carnegiea</taxon>
    </lineage>
</organism>
<dbReference type="Pfam" id="PF18052">
    <property type="entry name" value="Rx_N"/>
    <property type="match status" value="1"/>
</dbReference>
<feature type="domain" description="Disease resistance R13L4/SHOC-2-like LRR" evidence="7">
    <location>
        <begin position="422"/>
        <end position="494"/>
    </location>
</feature>
<keyword evidence="1" id="KW-0677">Repeat</keyword>
<dbReference type="Pfam" id="PF23598">
    <property type="entry name" value="LRR_14"/>
    <property type="match status" value="1"/>
</dbReference>
<feature type="domain" description="Disease resistance protein winged helix" evidence="6">
    <location>
        <begin position="284"/>
        <end position="356"/>
    </location>
</feature>
<dbReference type="EMBL" id="JAKOGI010000013">
    <property type="protein sequence ID" value="KAJ8450748.1"/>
    <property type="molecule type" value="Genomic_DNA"/>
</dbReference>
<dbReference type="SUPFAM" id="SSF52540">
    <property type="entry name" value="P-loop containing nucleoside triphosphate hydrolases"/>
    <property type="match status" value="1"/>
</dbReference>
<dbReference type="AlphaFoldDB" id="A0A9Q1QPT2"/>
<dbReference type="Proteomes" id="UP001153076">
    <property type="component" value="Unassembled WGS sequence"/>
</dbReference>
<keyword evidence="2" id="KW-0547">Nucleotide-binding</keyword>
<proteinExistence type="predicted"/>
<dbReference type="Gene3D" id="1.20.5.4130">
    <property type="match status" value="1"/>
</dbReference>
<evidence type="ECO:0000256" key="3">
    <source>
        <dbReference type="ARBA" id="ARBA00022821"/>
    </source>
</evidence>
<dbReference type="InterPro" id="IPR002182">
    <property type="entry name" value="NB-ARC"/>
</dbReference>
<dbReference type="OrthoDB" id="5279713at2759"/>